<dbReference type="GO" id="GO:0005840">
    <property type="term" value="C:ribosome"/>
    <property type="evidence" value="ECO:0007669"/>
    <property type="project" value="UniProtKB-KW"/>
</dbReference>
<comment type="similarity">
    <text evidence="2">Belongs to the DUF177 domain family.</text>
</comment>
<evidence type="ECO:0000256" key="3">
    <source>
        <dbReference type="ARBA" id="ARBA00015716"/>
    </source>
</evidence>
<evidence type="ECO:0000256" key="2">
    <source>
        <dbReference type="ARBA" id="ARBA00010740"/>
    </source>
</evidence>
<reference evidence="7" key="1">
    <citation type="submission" date="2018-04" db="EMBL/GenBank/DDBJ databases">
        <authorList>
            <person name="Watanabe M."/>
            <person name="Kojima H."/>
        </authorList>
    </citation>
    <scope>NUCLEOTIDE SEQUENCE [LARGE SCALE GENOMIC DNA]</scope>
    <source>
        <strain evidence="7">Dysh456</strain>
    </source>
</reference>
<dbReference type="EMBL" id="AP018560">
    <property type="protein sequence ID" value="BBD79627.1"/>
    <property type="molecule type" value="Genomic_DNA"/>
</dbReference>
<dbReference type="AlphaFoldDB" id="A0A2Z6E3T5"/>
<protein>
    <recommendedName>
        <fullName evidence="3">Large ribosomal RNA subunit accumulation protein YceD</fullName>
    </recommendedName>
    <alternativeName>
        <fullName evidence="5">23S rRNA accumulation protein YceD</fullName>
    </alternativeName>
</protein>
<dbReference type="Pfam" id="PF02620">
    <property type="entry name" value="YceD"/>
    <property type="match status" value="1"/>
</dbReference>
<evidence type="ECO:0000256" key="1">
    <source>
        <dbReference type="ARBA" id="ARBA00002868"/>
    </source>
</evidence>
<sequence length="155" mass="16626">MVSARRAFAGELPISAMPRLCEVLADRAGVAQYEMAFGRDELGTACLDLKVRAPVTLLCQRTLEPFVLPLAVEVRLGMIRAENEEAGLPPGCEPLLIGADARLKPAEVIEDELLLALPLVPMDPQGALPAAEATSPDEDEAVANPFAILRELKRS</sequence>
<proteinExistence type="inferred from homology"/>
<dbReference type="GO" id="GO:0005829">
    <property type="term" value="C:cytosol"/>
    <property type="evidence" value="ECO:0007669"/>
    <property type="project" value="TreeGrafter"/>
</dbReference>
<dbReference type="KEGG" id="rbd:ALSL_0963"/>
<keyword evidence="7" id="KW-1185">Reference proteome</keyword>
<evidence type="ECO:0000256" key="5">
    <source>
        <dbReference type="ARBA" id="ARBA00031841"/>
    </source>
</evidence>
<dbReference type="PANTHER" id="PTHR38099:SF1">
    <property type="entry name" value="LARGE RIBOSOMAL RNA SUBUNIT ACCUMULATION PROTEIN YCED"/>
    <property type="match status" value="1"/>
</dbReference>
<dbReference type="PANTHER" id="PTHR38099">
    <property type="entry name" value="LARGE RIBOSOMAL RNA SUBUNIT ACCUMULATION PROTEIN YCED"/>
    <property type="match status" value="1"/>
</dbReference>
<gene>
    <name evidence="6" type="ORF">ALSL_0963</name>
</gene>
<reference evidence="7" key="2">
    <citation type="submission" date="2018-06" db="EMBL/GenBank/DDBJ databases">
        <title>Genome sequence of Rhodanobacteraceae bacterium strain Dysh456.</title>
        <authorList>
            <person name="Fukui M."/>
        </authorList>
    </citation>
    <scope>NUCLEOTIDE SEQUENCE [LARGE SCALE GENOMIC DNA]</scope>
    <source>
        <strain evidence="7">Dysh456</strain>
    </source>
</reference>
<evidence type="ECO:0000313" key="7">
    <source>
        <dbReference type="Proteomes" id="UP000270530"/>
    </source>
</evidence>
<keyword evidence="6" id="KW-0689">Ribosomal protein</keyword>
<evidence type="ECO:0000313" key="6">
    <source>
        <dbReference type="EMBL" id="BBD79627.1"/>
    </source>
</evidence>
<keyword evidence="6" id="KW-0687">Ribonucleoprotein</keyword>
<keyword evidence="4" id="KW-0690">Ribosome biogenesis</keyword>
<dbReference type="OrthoDB" id="9786771at2"/>
<evidence type="ECO:0000256" key="4">
    <source>
        <dbReference type="ARBA" id="ARBA00022517"/>
    </source>
</evidence>
<name>A0A2Z6E3T5_9GAMM</name>
<dbReference type="InterPro" id="IPR039255">
    <property type="entry name" value="YceD_bac"/>
</dbReference>
<dbReference type="Proteomes" id="UP000270530">
    <property type="component" value="Chromosome"/>
</dbReference>
<organism evidence="6 7">
    <name type="scientific">Aerosticca soli</name>
    <dbReference type="NCBI Taxonomy" id="2010829"/>
    <lineage>
        <taxon>Bacteria</taxon>
        <taxon>Pseudomonadati</taxon>
        <taxon>Pseudomonadota</taxon>
        <taxon>Gammaproteobacteria</taxon>
        <taxon>Lysobacterales</taxon>
        <taxon>Rhodanobacteraceae</taxon>
        <taxon>Aerosticca</taxon>
    </lineage>
</organism>
<accession>A0A2Z6E3T5</accession>
<dbReference type="GO" id="GO:0042254">
    <property type="term" value="P:ribosome biogenesis"/>
    <property type="evidence" value="ECO:0007669"/>
    <property type="project" value="UniProtKB-KW"/>
</dbReference>
<comment type="function">
    <text evidence="1">Plays a role in synthesis, processing and/or stability of 23S rRNA.</text>
</comment>
<dbReference type="InterPro" id="IPR003772">
    <property type="entry name" value="YceD"/>
</dbReference>